<sequence length="67" mass="7234">MRWFVGSGSTSELQSSLTVRGYADGVPRRVQEGKAPFQARVKTMHGDVIVTVGEDSQQRAIGKKGQG</sequence>
<evidence type="ECO:0000313" key="2">
    <source>
        <dbReference type="Proteomes" id="UP000241645"/>
    </source>
</evidence>
<proteinExistence type="predicted"/>
<protein>
    <submittedName>
        <fullName evidence="1">Uncharacterized protein</fullName>
    </submittedName>
</protein>
<organism evidence="1 2">
    <name type="scientific">Brevibacillus porteri</name>
    <dbReference type="NCBI Taxonomy" id="2126350"/>
    <lineage>
        <taxon>Bacteria</taxon>
        <taxon>Bacillati</taxon>
        <taxon>Bacillota</taxon>
        <taxon>Bacilli</taxon>
        <taxon>Bacillales</taxon>
        <taxon>Paenibacillaceae</taxon>
        <taxon>Brevibacillus</taxon>
    </lineage>
</organism>
<accession>A0ABX5FKB3</accession>
<reference evidence="1 2" key="1">
    <citation type="submission" date="2018-03" db="EMBL/GenBank/DDBJ databases">
        <title>Brevisbacillus phylogenomics.</title>
        <authorList>
            <person name="Dunlap C."/>
        </authorList>
    </citation>
    <scope>NUCLEOTIDE SEQUENCE [LARGE SCALE GENOMIC DNA]</scope>
    <source>
        <strain evidence="1 2">NRRL B-41110</strain>
    </source>
</reference>
<keyword evidence="2" id="KW-1185">Reference proteome</keyword>
<name>A0ABX5FKB3_9BACL</name>
<evidence type="ECO:0000313" key="1">
    <source>
        <dbReference type="EMBL" id="PSK06363.1"/>
    </source>
</evidence>
<dbReference type="EMBL" id="PXZO01000049">
    <property type="protein sequence ID" value="PSK06363.1"/>
    <property type="molecule type" value="Genomic_DNA"/>
</dbReference>
<dbReference type="Proteomes" id="UP000241645">
    <property type="component" value="Unassembled WGS sequence"/>
</dbReference>
<dbReference type="GeneID" id="95753023"/>
<dbReference type="RefSeq" id="WP_106835816.1">
    <property type="nucleotide sequence ID" value="NZ_JARMEW010000034.1"/>
</dbReference>
<gene>
    <name evidence="1" type="ORF">C7R92_23290</name>
</gene>
<comment type="caution">
    <text evidence="1">The sequence shown here is derived from an EMBL/GenBank/DDBJ whole genome shotgun (WGS) entry which is preliminary data.</text>
</comment>